<evidence type="ECO:0000256" key="2">
    <source>
        <dbReference type="ARBA" id="ARBA00022475"/>
    </source>
</evidence>
<evidence type="ECO:0000256" key="7">
    <source>
        <dbReference type="ARBA" id="ARBA00023136"/>
    </source>
</evidence>
<keyword evidence="3 8" id="KW-0812">Transmembrane</keyword>
<dbReference type="InterPro" id="IPR011527">
    <property type="entry name" value="ABC1_TM_dom"/>
</dbReference>
<dbReference type="NCBIfam" id="TIGR02868">
    <property type="entry name" value="CydC"/>
    <property type="match status" value="1"/>
</dbReference>
<dbReference type="InterPro" id="IPR014223">
    <property type="entry name" value="ABC_CydC/D"/>
</dbReference>
<dbReference type="InterPro" id="IPR027417">
    <property type="entry name" value="P-loop_NTPase"/>
</dbReference>
<gene>
    <name evidence="11" type="primary">cydC</name>
    <name evidence="11" type="ORF">CQR80_07135</name>
</gene>
<dbReference type="RefSeq" id="WP_099308982.1">
    <property type="nucleotide sequence ID" value="NZ_PCGV01000008.1"/>
</dbReference>
<proteinExistence type="predicted"/>
<keyword evidence="7 8" id="KW-0472">Membrane</keyword>
<dbReference type="Gene3D" id="3.40.50.300">
    <property type="entry name" value="P-loop containing nucleotide triphosphate hydrolases"/>
    <property type="match status" value="1"/>
</dbReference>
<feature type="transmembrane region" description="Helical" evidence="8">
    <location>
        <begin position="278"/>
        <end position="298"/>
    </location>
</feature>
<comment type="caution">
    <text evidence="11">The sequence shown here is derived from an EMBL/GenBank/DDBJ whole genome shotgun (WGS) entry which is preliminary data.</text>
</comment>
<dbReference type="PROSITE" id="PS50929">
    <property type="entry name" value="ABC_TM1F"/>
    <property type="match status" value="1"/>
</dbReference>
<reference evidence="11 12" key="1">
    <citation type="submission" date="2017-10" db="EMBL/GenBank/DDBJ databases">
        <title>Draft genome sequences of Aggregatibacter actinomycetemcomitans strains 310a and 310b.</title>
        <authorList>
            <person name="May A.C."/>
            <person name="Ohta H."/>
            <person name="Maeda H."/>
            <person name="Kokeguchi S."/>
            <person name="Cugini C."/>
        </authorList>
    </citation>
    <scope>NUCLEOTIDE SEQUENCE [LARGE SCALE GENOMIC DNA]</scope>
    <source>
        <strain evidence="11 12">310b</strain>
    </source>
</reference>
<dbReference type="PANTHER" id="PTHR24221:SF653">
    <property type="entry name" value="TRANSPORT ATP-BINDING PROTEIN CYDC"/>
    <property type="match status" value="1"/>
</dbReference>
<dbReference type="SUPFAM" id="SSF52540">
    <property type="entry name" value="P-loop containing nucleoside triphosphate hydrolases"/>
    <property type="match status" value="1"/>
</dbReference>
<dbReference type="SUPFAM" id="SSF90123">
    <property type="entry name" value="ABC transporter transmembrane region"/>
    <property type="match status" value="1"/>
</dbReference>
<dbReference type="InterPro" id="IPR003593">
    <property type="entry name" value="AAA+_ATPase"/>
</dbReference>
<dbReference type="InterPro" id="IPR036640">
    <property type="entry name" value="ABC1_TM_sf"/>
</dbReference>
<accession>A0A2G1DPR2</accession>
<evidence type="ECO:0000259" key="9">
    <source>
        <dbReference type="PROSITE" id="PS50893"/>
    </source>
</evidence>
<dbReference type="SMART" id="SM00382">
    <property type="entry name" value="AAA"/>
    <property type="match status" value="1"/>
</dbReference>
<evidence type="ECO:0000256" key="5">
    <source>
        <dbReference type="ARBA" id="ARBA00022840"/>
    </source>
</evidence>
<name>A0A2G1DPR2_AGGAC</name>
<dbReference type="InterPro" id="IPR003439">
    <property type="entry name" value="ABC_transporter-like_ATP-bd"/>
</dbReference>
<dbReference type="Gene3D" id="1.20.1560.10">
    <property type="entry name" value="ABC transporter type 1, transmembrane domain"/>
    <property type="match status" value="1"/>
</dbReference>
<evidence type="ECO:0000313" key="11">
    <source>
        <dbReference type="EMBL" id="PHO20374.1"/>
    </source>
</evidence>
<comment type="subcellular location">
    <subcellularLocation>
        <location evidence="1">Cell membrane</location>
        <topology evidence="1">Multi-pass membrane protein</topology>
    </subcellularLocation>
</comment>
<evidence type="ECO:0000256" key="6">
    <source>
        <dbReference type="ARBA" id="ARBA00022989"/>
    </source>
</evidence>
<evidence type="ECO:0000256" key="8">
    <source>
        <dbReference type="SAM" id="Phobius"/>
    </source>
</evidence>
<protein>
    <submittedName>
        <fullName evidence="11">Thiol reductant ABC exporter subunit CydC</fullName>
    </submittedName>
</protein>
<evidence type="ECO:0000256" key="3">
    <source>
        <dbReference type="ARBA" id="ARBA00022692"/>
    </source>
</evidence>
<dbReference type="Pfam" id="PF00664">
    <property type="entry name" value="ABC_membrane"/>
    <property type="match status" value="1"/>
</dbReference>
<dbReference type="PANTHER" id="PTHR24221">
    <property type="entry name" value="ATP-BINDING CASSETTE SUB-FAMILY B"/>
    <property type="match status" value="1"/>
</dbReference>
<dbReference type="PROSITE" id="PS50893">
    <property type="entry name" value="ABC_TRANSPORTER_2"/>
    <property type="match status" value="1"/>
</dbReference>
<keyword evidence="5" id="KW-0067">ATP-binding</keyword>
<feature type="transmembrane region" description="Helical" evidence="8">
    <location>
        <begin position="161"/>
        <end position="182"/>
    </location>
</feature>
<dbReference type="Pfam" id="PF00005">
    <property type="entry name" value="ABC_tran"/>
    <property type="match status" value="1"/>
</dbReference>
<evidence type="ECO:0000256" key="1">
    <source>
        <dbReference type="ARBA" id="ARBA00004651"/>
    </source>
</evidence>
<dbReference type="EMBL" id="PCGW01000012">
    <property type="protein sequence ID" value="PHO20374.1"/>
    <property type="molecule type" value="Genomic_DNA"/>
</dbReference>
<dbReference type="Proteomes" id="UP000226080">
    <property type="component" value="Unassembled WGS sequence"/>
</dbReference>
<feature type="domain" description="ABC transmembrane type-1" evidence="10">
    <location>
        <begin position="25"/>
        <end position="307"/>
    </location>
</feature>
<keyword evidence="12" id="KW-1185">Reference proteome</keyword>
<evidence type="ECO:0000259" key="10">
    <source>
        <dbReference type="PROSITE" id="PS50929"/>
    </source>
</evidence>
<feature type="transmembrane region" description="Helical" evidence="8">
    <location>
        <begin position="133"/>
        <end position="155"/>
    </location>
</feature>
<evidence type="ECO:0000313" key="12">
    <source>
        <dbReference type="Proteomes" id="UP000226080"/>
    </source>
</evidence>
<feature type="transmembrane region" description="Helical" evidence="8">
    <location>
        <begin position="60"/>
        <end position="77"/>
    </location>
</feature>
<feature type="transmembrane region" description="Helical" evidence="8">
    <location>
        <begin position="250"/>
        <end position="272"/>
    </location>
</feature>
<feature type="transmembrane region" description="Helical" evidence="8">
    <location>
        <begin position="21"/>
        <end position="48"/>
    </location>
</feature>
<organism evidence="11 12">
    <name type="scientific">Aggregatibacter actinomycetemcomitans</name>
    <name type="common">Actinobacillus actinomycetemcomitans</name>
    <name type="synonym">Haemophilus actinomycetemcomitans</name>
    <dbReference type="NCBI Taxonomy" id="714"/>
    <lineage>
        <taxon>Bacteria</taxon>
        <taxon>Pseudomonadati</taxon>
        <taxon>Pseudomonadota</taxon>
        <taxon>Gammaproteobacteria</taxon>
        <taxon>Pasteurellales</taxon>
        <taxon>Pasteurellaceae</taxon>
        <taxon>Aggregatibacter</taxon>
    </lineage>
</organism>
<evidence type="ECO:0000256" key="4">
    <source>
        <dbReference type="ARBA" id="ARBA00022741"/>
    </source>
</evidence>
<keyword evidence="2" id="KW-1003">Cell membrane</keyword>
<feature type="domain" description="ABC transporter" evidence="9">
    <location>
        <begin position="340"/>
        <end position="552"/>
    </location>
</feature>
<dbReference type="InterPro" id="IPR039421">
    <property type="entry name" value="Type_1_exporter"/>
</dbReference>
<sequence length="552" mass="61767">MRKNGFVVMWQLMKLVTPLAHIMSFTIIMGTLGFLSAIFIMVLGAMGLAELLNFHVHLNLSQILTALIVLAVARGILRYLEQMSGHYIAFKLLALLRDKVFGALRRLVFVKLQDKQSGQLLSLVTNDIELLEVFYAHTIAPIAIAFLTSAILLAVFAHISWWFVLVALLAYVTIGIILPIVTTQMAREDGRKYRELVGEMNDFFLDSIRGMKEIQLFGNEQKRLQEIHQRSEKIDQAFLKIKQQEGNVRSFTEIAVSFFNIVILLVGLTLFAYDKIDFVGLLVAVILLMSGYGPVIALSNLSNNLLQTLASGERVLALLAEQPELKDVENGVNITDVQQIKVENVSFAYAQEQILSGVNLHINKGEILGIHGRSGSGKSTLLKLIMRFYDPQQGSIRINDTDLKYINTVNLRDNIAYITQQTYIFNETIYENIFLANRNATKEQVIEAAKKASIHEFIMSLSEGYDTKITEMGNNLSDGEKQRIGIARAFLHNAPIILLDEPTSNLDSLNEAMILQSLLNVKAEKLIILVSHRASTMAICDQVIPIANGRMS</sequence>
<keyword evidence="6 8" id="KW-1133">Transmembrane helix</keyword>
<keyword evidence="4" id="KW-0547">Nucleotide-binding</keyword>